<keyword evidence="3" id="KW-1185">Reference proteome</keyword>
<sequence>MNFTAQLSISEYPPYAETYLKHLKSDDILFALQERLEFCKQFYSQISEEKANFSYAPDKWTIKEVLLHIVDSERVLSYRAMAFARGELQALPGFDQDAYVRNSQAQKRSLQSILEEFEAVRKSTISLFAHLPSETLAIVGNANNFPVSVRALAAMIAGHEIHHTHQIQTKYL</sequence>
<dbReference type="InterPro" id="IPR024775">
    <property type="entry name" value="DinB-like"/>
</dbReference>
<accession>A0A2N3IK01</accession>
<dbReference type="Proteomes" id="UP000233387">
    <property type="component" value="Unassembled WGS sequence"/>
</dbReference>
<dbReference type="EMBL" id="NKXO01000004">
    <property type="protein sequence ID" value="PKQ70578.1"/>
    <property type="molecule type" value="Genomic_DNA"/>
</dbReference>
<dbReference type="RefSeq" id="WP_133121463.1">
    <property type="nucleotide sequence ID" value="NZ_NKXO01000004.1"/>
</dbReference>
<comment type="caution">
    <text evidence="2">The sequence shown here is derived from an EMBL/GenBank/DDBJ whole genome shotgun (WGS) entry which is preliminary data.</text>
</comment>
<reference evidence="2 3" key="1">
    <citation type="submission" date="2017-06" db="EMBL/GenBank/DDBJ databases">
        <title>Raineya orbicola gen. nov., sp. nov. a slightly thermophilic bacterium of the phylum Bacteroidetes and the description of Raineyaceae fam. nov.</title>
        <authorList>
            <person name="Albuquerque L."/>
            <person name="Polonia A.R.M."/>
            <person name="Barroso C."/>
            <person name="Froufe H.J.C."/>
            <person name="Lage O."/>
            <person name="Lobo-Da-Cunha A."/>
            <person name="Egas C."/>
            <person name="Da Costa M.S."/>
        </authorList>
    </citation>
    <scope>NUCLEOTIDE SEQUENCE [LARGE SCALE GENOMIC DNA]</scope>
    <source>
        <strain evidence="2 3">SPSPC-11</strain>
    </source>
</reference>
<dbReference type="Gene3D" id="1.20.120.450">
    <property type="entry name" value="dinb family like domain"/>
    <property type="match status" value="1"/>
</dbReference>
<proteinExistence type="predicted"/>
<dbReference type="SUPFAM" id="SSF109854">
    <property type="entry name" value="DinB/YfiT-like putative metalloenzymes"/>
    <property type="match status" value="1"/>
</dbReference>
<evidence type="ECO:0000313" key="2">
    <source>
        <dbReference type="EMBL" id="PKQ70578.1"/>
    </source>
</evidence>
<evidence type="ECO:0000313" key="3">
    <source>
        <dbReference type="Proteomes" id="UP000233387"/>
    </source>
</evidence>
<dbReference type="AlphaFoldDB" id="A0A2N3IK01"/>
<dbReference type="OrthoDB" id="9793216at2"/>
<evidence type="ECO:0000259" key="1">
    <source>
        <dbReference type="Pfam" id="PF12867"/>
    </source>
</evidence>
<dbReference type="Pfam" id="PF12867">
    <property type="entry name" value="DinB_2"/>
    <property type="match status" value="1"/>
</dbReference>
<feature type="domain" description="DinB-like" evidence="1">
    <location>
        <begin position="44"/>
        <end position="167"/>
    </location>
</feature>
<name>A0A2N3IK01_9BACT</name>
<gene>
    <name evidence="2" type="ORF">Rain11_0308</name>
</gene>
<organism evidence="2 3">
    <name type="scientific">Raineya orbicola</name>
    <dbReference type="NCBI Taxonomy" id="2016530"/>
    <lineage>
        <taxon>Bacteria</taxon>
        <taxon>Pseudomonadati</taxon>
        <taxon>Bacteroidota</taxon>
        <taxon>Cytophagia</taxon>
        <taxon>Cytophagales</taxon>
        <taxon>Raineyaceae</taxon>
        <taxon>Raineya</taxon>
    </lineage>
</organism>
<protein>
    <submittedName>
        <fullName evidence="2">DinB superfamily</fullName>
    </submittedName>
</protein>
<dbReference type="InterPro" id="IPR034660">
    <property type="entry name" value="DinB/YfiT-like"/>
</dbReference>